<accession>A0A5C4S132</accession>
<dbReference type="PANTHER" id="PTHR34322:SF2">
    <property type="entry name" value="TRANSPOSASE IS200-LIKE DOMAIN-CONTAINING PROTEIN"/>
    <property type="match status" value="1"/>
</dbReference>
<organism evidence="2 3">
    <name type="scientific">Prosthecochloris vibrioformis</name>
    <name type="common">Chlorobium vibrioforme</name>
    <dbReference type="NCBI Taxonomy" id="1098"/>
    <lineage>
        <taxon>Bacteria</taxon>
        <taxon>Pseudomonadati</taxon>
        <taxon>Chlorobiota</taxon>
        <taxon>Chlorobiia</taxon>
        <taxon>Chlorobiales</taxon>
        <taxon>Chlorobiaceae</taxon>
        <taxon>Prosthecochloris</taxon>
    </lineage>
</organism>
<evidence type="ECO:0000259" key="1">
    <source>
        <dbReference type="SMART" id="SM01321"/>
    </source>
</evidence>
<proteinExistence type="predicted"/>
<dbReference type="SUPFAM" id="SSF143422">
    <property type="entry name" value="Transposase IS200-like"/>
    <property type="match status" value="1"/>
</dbReference>
<dbReference type="Gene3D" id="3.30.70.1290">
    <property type="entry name" value="Transposase IS200-like"/>
    <property type="match status" value="1"/>
</dbReference>
<dbReference type="InterPro" id="IPR002686">
    <property type="entry name" value="Transposase_17"/>
</dbReference>
<dbReference type="GO" id="GO:0006313">
    <property type="term" value="P:DNA transposition"/>
    <property type="evidence" value="ECO:0007669"/>
    <property type="project" value="InterPro"/>
</dbReference>
<dbReference type="Pfam" id="PF01797">
    <property type="entry name" value="Y1_Tnp"/>
    <property type="match status" value="1"/>
</dbReference>
<dbReference type="AlphaFoldDB" id="A0A5C4S132"/>
<evidence type="ECO:0000313" key="3">
    <source>
        <dbReference type="Proteomes" id="UP000309544"/>
    </source>
</evidence>
<sequence>MSRSPSAQPSSLCNLFQYKKIHRTTPQPSHRCLSRAHRLPAGVSQKRGRSSQTQQTQNILVMPRKPRLDKPGFLHHVMVRGIEKGLIMLDDIDRKDLLTRIGQIAEQTGTWIYAYALMPNHFHLLVRSGELGLSDYMRRLLTGYAVYFNRRHERVGHLFQNRYHSLVCQEDDYFTQLIAYIHLNPYKANMLHSLTSLKEYPWTSHPFLLGCIEHSWMDRDYVLQFFGQDSEEGLQNYLEFLIHEAGIDRSEELRGGGGLRSNGCCDTIHGSGTEEVMGNGDIRILGKGEFVEKILTQCNDTAKNDPDPEDQLKRAVLEIERVCAVHKCSIEQLRSGARTKPLPLVRKHLAEILTGGIGLKLSHTAKLLGVTPQGIVNMLRRK</sequence>
<evidence type="ECO:0000313" key="2">
    <source>
        <dbReference type="EMBL" id="TNJ36878.1"/>
    </source>
</evidence>
<keyword evidence="3" id="KW-1185">Reference proteome</keyword>
<dbReference type="PANTHER" id="PTHR34322">
    <property type="entry name" value="TRANSPOSASE, Y1_TNP DOMAIN-CONTAINING"/>
    <property type="match status" value="1"/>
</dbReference>
<reference evidence="2 3" key="1">
    <citation type="submission" date="2019-05" db="EMBL/GenBank/DDBJ databases">
        <title>Draft Whole-Genome sequence of the green sulfur bacterium Prosthecochloris vibrioformis DSM 260.</title>
        <authorList>
            <person name="Meyer T.E."/>
            <person name="Kyndt J.A."/>
        </authorList>
    </citation>
    <scope>NUCLEOTIDE SEQUENCE [LARGE SCALE GENOMIC DNA]</scope>
    <source>
        <strain evidence="2 3">DSM 260</strain>
    </source>
</reference>
<dbReference type="Proteomes" id="UP000309544">
    <property type="component" value="Unassembled WGS sequence"/>
</dbReference>
<dbReference type="InterPro" id="IPR036515">
    <property type="entry name" value="Transposase_17_sf"/>
</dbReference>
<gene>
    <name evidence="2" type="ORF">FGF68_04685</name>
</gene>
<dbReference type="SMART" id="SM01321">
    <property type="entry name" value="Y1_Tnp"/>
    <property type="match status" value="1"/>
</dbReference>
<protein>
    <recommendedName>
        <fullName evidence="1">Transposase IS200-like domain-containing protein</fullName>
    </recommendedName>
</protein>
<dbReference type="GO" id="GO:0004803">
    <property type="term" value="F:transposase activity"/>
    <property type="evidence" value="ECO:0007669"/>
    <property type="project" value="InterPro"/>
</dbReference>
<name>A0A5C4S132_PROVB</name>
<dbReference type="GO" id="GO:0003677">
    <property type="term" value="F:DNA binding"/>
    <property type="evidence" value="ECO:0007669"/>
    <property type="project" value="InterPro"/>
</dbReference>
<feature type="domain" description="Transposase IS200-like" evidence="1">
    <location>
        <begin position="70"/>
        <end position="184"/>
    </location>
</feature>
<dbReference type="EMBL" id="VDCI01000003">
    <property type="protein sequence ID" value="TNJ36878.1"/>
    <property type="molecule type" value="Genomic_DNA"/>
</dbReference>
<comment type="caution">
    <text evidence="2">The sequence shown here is derived from an EMBL/GenBank/DDBJ whole genome shotgun (WGS) entry which is preliminary data.</text>
</comment>